<feature type="compositionally biased region" description="Low complexity" evidence="1">
    <location>
        <begin position="130"/>
        <end position="142"/>
    </location>
</feature>
<reference evidence="2" key="1">
    <citation type="submission" date="2024-07" db="EMBL/GenBank/DDBJ databases">
        <authorList>
            <person name="Yu S.T."/>
        </authorList>
    </citation>
    <scope>NUCLEOTIDE SEQUENCE</scope>
    <source>
        <strain evidence="2">R28</strain>
    </source>
</reference>
<feature type="compositionally biased region" description="Basic residues" evidence="1">
    <location>
        <begin position="119"/>
        <end position="129"/>
    </location>
</feature>
<proteinExistence type="predicted"/>
<dbReference type="EMBL" id="CP163439">
    <property type="protein sequence ID" value="XDQ38375.1"/>
    <property type="molecule type" value="Genomic_DNA"/>
</dbReference>
<evidence type="ECO:0000256" key="1">
    <source>
        <dbReference type="SAM" id="MobiDB-lite"/>
    </source>
</evidence>
<feature type="region of interest" description="Disordered" evidence="1">
    <location>
        <begin position="117"/>
        <end position="145"/>
    </location>
</feature>
<accession>A0AB39Q9X7</accession>
<sequence>MDWPSLLCPQRGSSIEVSCPSSRTQILPHRPGHHPPVTHRGNVAGIHDALVGLASELKRRTALDGDLDDVPRLMVVIDRADAPLRQLTRYWETVRQKYDLKKSPAVAALEAVLYEGRSSRRRDHRHHRPAPVGRRAGPRTGPHSLARPEHVCALAVSAAPPSPRQVPL</sequence>
<gene>
    <name evidence="2" type="ORF">AB5J49_36245</name>
</gene>
<evidence type="ECO:0000313" key="2">
    <source>
        <dbReference type="EMBL" id="XDQ38375.1"/>
    </source>
</evidence>
<protein>
    <submittedName>
        <fullName evidence="2">Uncharacterized protein</fullName>
    </submittedName>
</protein>
<dbReference type="AlphaFoldDB" id="A0AB39Q9X7"/>
<dbReference type="RefSeq" id="WP_369173073.1">
    <property type="nucleotide sequence ID" value="NZ_CP163439.1"/>
</dbReference>
<organism evidence="2">
    <name type="scientific">Streptomyces sp. R28</name>
    <dbReference type="NCBI Taxonomy" id="3238628"/>
    <lineage>
        <taxon>Bacteria</taxon>
        <taxon>Bacillati</taxon>
        <taxon>Actinomycetota</taxon>
        <taxon>Actinomycetes</taxon>
        <taxon>Kitasatosporales</taxon>
        <taxon>Streptomycetaceae</taxon>
        <taxon>Streptomyces</taxon>
    </lineage>
</organism>
<name>A0AB39Q9X7_9ACTN</name>